<comment type="caution">
    <text evidence="2">The sequence shown here is derived from an EMBL/GenBank/DDBJ whole genome shotgun (WGS) entry which is preliminary data.</text>
</comment>
<keyword evidence="1" id="KW-0472">Membrane</keyword>
<accession>A0ABR5ICP2</accession>
<evidence type="ECO:0000313" key="2">
    <source>
        <dbReference type="EMBL" id="KNA91454.1"/>
    </source>
</evidence>
<feature type="transmembrane region" description="Helical" evidence="1">
    <location>
        <begin position="133"/>
        <end position="155"/>
    </location>
</feature>
<sequence length="265" mass="29794">MQAVTPTTRAAIRAEVTHIVRHPGDLLLSVASSAAIVLFLWYVVPRSWFFTFTGPEGLPYALAGWMYTDAFVTNVLTSDPERALAAIDDPAELTALLRAKVLAVWLIIGPLCTVIAVAIALTQHTHWRFAIEVILAVAVVPFGALAVSGLVGVTFPYHQRSLRWRWQNRRRFRQVIVRWGLLIAMPNLIFPLAFALIVVAPVAIWKLTNRQGWDTAQTDTEFALCAMLAVLVTAAIWYGAHRFGVWWVSRHRDRLREYLLDVERG</sequence>
<keyword evidence="3" id="KW-1185">Reference proteome</keyword>
<feature type="transmembrane region" description="Helical" evidence="1">
    <location>
        <begin position="220"/>
        <end position="240"/>
    </location>
</feature>
<protein>
    <submittedName>
        <fullName evidence="2">Membrane protein</fullName>
    </submittedName>
</protein>
<evidence type="ECO:0000313" key="3">
    <source>
        <dbReference type="Proteomes" id="UP000037247"/>
    </source>
</evidence>
<name>A0ABR5ICP2_9ACTN</name>
<feature type="transmembrane region" description="Helical" evidence="1">
    <location>
        <begin position="176"/>
        <end position="200"/>
    </location>
</feature>
<evidence type="ECO:0000256" key="1">
    <source>
        <dbReference type="SAM" id="Phobius"/>
    </source>
</evidence>
<organism evidence="2 3">
    <name type="scientific">Gordonia jacobaea</name>
    <dbReference type="NCBI Taxonomy" id="122202"/>
    <lineage>
        <taxon>Bacteria</taxon>
        <taxon>Bacillati</taxon>
        <taxon>Actinomycetota</taxon>
        <taxon>Actinomycetes</taxon>
        <taxon>Mycobacteriales</taxon>
        <taxon>Gordoniaceae</taxon>
        <taxon>Gordonia</taxon>
    </lineage>
</organism>
<proteinExistence type="predicted"/>
<keyword evidence="1" id="KW-1133">Transmembrane helix</keyword>
<keyword evidence="1" id="KW-0812">Transmembrane</keyword>
<dbReference type="RefSeq" id="WP_049698782.1">
    <property type="nucleotide sequence ID" value="NZ_CBDRLS010000002.1"/>
</dbReference>
<feature type="transmembrane region" description="Helical" evidence="1">
    <location>
        <begin position="26"/>
        <end position="44"/>
    </location>
</feature>
<dbReference type="EMBL" id="LDTZ01000016">
    <property type="protein sequence ID" value="KNA91454.1"/>
    <property type="molecule type" value="Genomic_DNA"/>
</dbReference>
<feature type="transmembrane region" description="Helical" evidence="1">
    <location>
        <begin position="102"/>
        <end position="121"/>
    </location>
</feature>
<gene>
    <name evidence="2" type="ORF">ABW18_09615</name>
</gene>
<dbReference type="Proteomes" id="UP000037247">
    <property type="component" value="Unassembled WGS sequence"/>
</dbReference>
<reference evidence="2 3" key="1">
    <citation type="submission" date="2015-05" db="EMBL/GenBank/DDBJ databases">
        <title>Draft genome sequence of the bacterium Gordonia jacobaea a new member of the Gordonia genus.</title>
        <authorList>
            <person name="Jimenez-Galisteo G."/>
            <person name="Dominguez A."/>
            <person name="Munoz E."/>
            <person name="Vinas M."/>
        </authorList>
    </citation>
    <scope>NUCLEOTIDE SEQUENCE [LARGE SCALE GENOMIC DNA]</scope>
    <source>
        <strain evidence="3">mv1</strain>
    </source>
</reference>